<evidence type="ECO:0000256" key="3">
    <source>
        <dbReference type="ARBA" id="ARBA00015837"/>
    </source>
</evidence>
<keyword evidence="12" id="KW-1015">Disulfide bond</keyword>
<keyword evidence="16" id="KW-1185">Reference proteome</keyword>
<evidence type="ECO:0000256" key="8">
    <source>
        <dbReference type="ARBA" id="ARBA00022824"/>
    </source>
</evidence>
<dbReference type="STRING" id="418985.A0A1V9XHQ6"/>
<proteinExistence type="inferred from homology"/>
<dbReference type="AlphaFoldDB" id="A0A1V9XHQ6"/>
<comment type="caution">
    <text evidence="15">The sequence shown here is derived from an EMBL/GenBank/DDBJ whole genome shotgun (WGS) entry which is preliminary data.</text>
</comment>
<evidence type="ECO:0000256" key="11">
    <source>
        <dbReference type="ARBA" id="ARBA00023186"/>
    </source>
</evidence>
<dbReference type="PROSITE" id="PS00804">
    <property type="entry name" value="CALRETICULIN_2"/>
    <property type="match status" value="1"/>
</dbReference>
<dbReference type="Pfam" id="PF00262">
    <property type="entry name" value="Calreticulin"/>
    <property type="match status" value="2"/>
</dbReference>
<sequence length="518" mass="58596">MSRSSLVVGVLAAVAVAVADGVVYFREEFANCEYNERAGLSVFTPKNGVAEPATSSHDAVTATVTSGLRPGLVLGPVSSSGRVEMLDPSIRTRGRFSTFNVSASGRCPSLCFAHKPVLYAGLGSSCQYKFTRFDTPSERFSCRSDRRAGALDRWVMSAHKGDQQGKFELSYGKWAGDVQKDIGLRTTEDARFYGASARIEPAFSNKDKTLVVQFSVKHEQNIDCGGGYIKLFDCSLDQANMHGDSPYLIMFGPDICGPGTKKVHAIITYRGKNHLINKEIKCKDDIYTHLYTFILRPDQTYEIRIDNEKVESGELEKDWEFLPSPKIKDPEAKKPEDWDDREEIDDPADTKPDDWDLPEFISDPEAKRPEDWDEEMDGEWEPPQIANPDFKGEWKPKKIENPDFQGVWVHPMIDNPLYEPDNEIYAMKEICHVGVDVWQVKSGSIFDNILITDDPDFAREFGEETWGLTKAEEKRAKEQYDEEERVKKDEAAVKERNESEKKNQDASDDEDEPDHDEL</sequence>
<dbReference type="FunFam" id="2.10.250.10:FF:000002">
    <property type="entry name" value="Calreticulin"/>
    <property type="match status" value="1"/>
</dbReference>
<organism evidence="15 16">
    <name type="scientific">Tropilaelaps mercedesae</name>
    <dbReference type="NCBI Taxonomy" id="418985"/>
    <lineage>
        <taxon>Eukaryota</taxon>
        <taxon>Metazoa</taxon>
        <taxon>Ecdysozoa</taxon>
        <taxon>Arthropoda</taxon>
        <taxon>Chelicerata</taxon>
        <taxon>Arachnida</taxon>
        <taxon>Acari</taxon>
        <taxon>Parasitiformes</taxon>
        <taxon>Mesostigmata</taxon>
        <taxon>Gamasina</taxon>
        <taxon>Dermanyssoidea</taxon>
        <taxon>Laelapidae</taxon>
        <taxon>Tropilaelaps</taxon>
    </lineage>
</organism>
<dbReference type="GO" id="GO:0005509">
    <property type="term" value="F:calcium ion binding"/>
    <property type="evidence" value="ECO:0007669"/>
    <property type="project" value="InterPro"/>
</dbReference>
<keyword evidence="5 13" id="KW-0732">Signal</keyword>
<feature type="chain" id="PRO_5011831087" description="Calreticulin" evidence="13">
    <location>
        <begin position="22"/>
        <end position="518"/>
    </location>
</feature>
<accession>A0A1V9XHQ6</accession>
<protein>
    <recommendedName>
        <fullName evidence="3">Calreticulin</fullName>
    </recommendedName>
</protein>
<dbReference type="Gene3D" id="2.60.120.200">
    <property type="match status" value="1"/>
</dbReference>
<evidence type="ECO:0000256" key="4">
    <source>
        <dbReference type="ARBA" id="ARBA00022723"/>
    </source>
</evidence>
<evidence type="ECO:0000256" key="10">
    <source>
        <dbReference type="ARBA" id="ARBA00022837"/>
    </source>
</evidence>
<dbReference type="SUPFAM" id="SSF49899">
    <property type="entry name" value="Concanavalin A-like lectins/glucanases"/>
    <property type="match status" value="1"/>
</dbReference>
<keyword evidence="4" id="KW-0479">Metal-binding</keyword>
<evidence type="ECO:0000313" key="16">
    <source>
        <dbReference type="Proteomes" id="UP000192247"/>
    </source>
</evidence>
<dbReference type="GO" id="GO:0051082">
    <property type="term" value="F:unfolded protein binding"/>
    <property type="evidence" value="ECO:0007669"/>
    <property type="project" value="InterPro"/>
</dbReference>
<keyword evidence="11 13" id="KW-0143">Chaperone</keyword>
<comment type="similarity">
    <text evidence="2 13">Belongs to the calreticulin family.</text>
</comment>
<dbReference type="SUPFAM" id="SSF63887">
    <property type="entry name" value="P-domain of calnexin/calreticulin"/>
    <property type="match status" value="1"/>
</dbReference>
<evidence type="ECO:0000256" key="14">
    <source>
        <dbReference type="SAM" id="MobiDB-lite"/>
    </source>
</evidence>
<dbReference type="OrthoDB" id="1938156at2759"/>
<feature type="region of interest" description="Disordered" evidence="14">
    <location>
        <begin position="321"/>
        <end position="391"/>
    </location>
</feature>
<dbReference type="PANTHER" id="PTHR11073">
    <property type="entry name" value="CALRETICULIN AND CALNEXIN"/>
    <property type="match status" value="1"/>
</dbReference>
<keyword evidence="7" id="KW-0677">Repeat</keyword>
<keyword evidence="6" id="KW-0430">Lectin</keyword>
<dbReference type="PANTHER" id="PTHR11073:SF2">
    <property type="entry name" value="CALRETICULIN"/>
    <property type="match status" value="1"/>
</dbReference>
<evidence type="ECO:0000256" key="2">
    <source>
        <dbReference type="ARBA" id="ARBA00010983"/>
    </source>
</evidence>
<dbReference type="GO" id="GO:0005788">
    <property type="term" value="C:endoplasmic reticulum lumen"/>
    <property type="evidence" value="ECO:0007669"/>
    <property type="project" value="UniProtKB-SubCell"/>
</dbReference>
<reference evidence="15 16" key="1">
    <citation type="journal article" date="2017" name="Gigascience">
        <title>Draft genome of the honey bee ectoparasitic mite, Tropilaelaps mercedesae, is shaped by the parasitic life history.</title>
        <authorList>
            <person name="Dong X."/>
            <person name="Armstrong S.D."/>
            <person name="Xia D."/>
            <person name="Makepeace B.L."/>
            <person name="Darby A.C."/>
            <person name="Kadowaki T."/>
        </authorList>
    </citation>
    <scope>NUCLEOTIDE SEQUENCE [LARGE SCALE GENOMIC DNA]</scope>
    <source>
        <strain evidence="15">Wuxi-XJTLU</strain>
    </source>
</reference>
<dbReference type="Gene3D" id="2.10.250.10">
    <property type="entry name" value="Calreticulin/calnexin, P domain"/>
    <property type="match status" value="1"/>
</dbReference>
<dbReference type="GO" id="GO:0036503">
    <property type="term" value="P:ERAD pathway"/>
    <property type="evidence" value="ECO:0007669"/>
    <property type="project" value="TreeGrafter"/>
</dbReference>
<dbReference type="FunFam" id="2.60.120.200:FF:000018">
    <property type="entry name" value="Calreticulin 1b"/>
    <property type="match status" value="1"/>
</dbReference>
<dbReference type="PRINTS" id="PR00626">
    <property type="entry name" value="CALRETICULIN"/>
</dbReference>
<feature type="disulfide bond" evidence="12">
    <location>
        <begin position="224"/>
        <end position="256"/>
    </location>
</feature>
<dbReference type="EMBL" id="MNPL01010724">
    <property type="protein sequence ID" value="OQR72966.1"/>
    <property type="molecule type" value="Genomic_DNA"/>
</dbReference>
<feature type="region of interest" description="Disordered" evidence="14">
    <location>
        <begin position="472"/>
        <end position="518"/>
    </location>
</feature>
<gene>
    <name evidence="15" type="ORF">BIW11_10041</name>
</gene>
<dbReference type="InterPro" id="IPR018124">
    <property type="entry name" value="Calret/calnex_CS"/>
</dbReference>
<name>A0A1V9XHQ6_9ACAR</name>
<dbReference type="Proteomes" id="UP000192247">
    <property type="component" value="Unassembled WGS sequence"/>
</dbReference>
<feature type="compositionally biased region" description="Acidic residues" evidence="14">
    <location>
        <begin position="506"/>
        <end position="518"/>
    </location>
</feature>
<evidence type="ECO:0000256" key="12">
    <source>
        <dbReference type="PIRSR" id="PIRSR601580-3"/>
    </source>
</evidence>
<dbReference type="InterPro" id="IPR013320">
    <property type="entry name" value="ConA-like_dom_sf"/>
</dbReference>
<feature type="compositionally biased region" description="Acidic residues" evidence="14">
    <location>
        <begin position="337"/>
        <end position="347"/>
    </location>
</feature>
<evidence type="ECO:0000256" key="6">
    <source>
        <dbReference type="ARBA" id="ARBA00022734"/>
    </source>
</evidence>
<feature type="compositionally biased region" description="Basic and acidic residues" evidence="14">
    <location>
        <begin position="472"/>
        <end position="505"/>
    </location>
</feature>
<dbReference type="GO" id="GO:0005789">
    <property type="term" value="C:endoplasmic reticulum membrane"/>
    <property type="evidence" value="ECO:0007669"/>
    <property type="project" value="TreeGrafter"/>
</dbReference>
<dbReference type="PROSITE" id="PS00803">
    <property type="entry name" value="CALRETICULIN_1"/>
    <property type="match status" value="1"/>
</dbReference>
<evidence type="ECO:0000256" key="13">
    <source>
        <dbReference type="RuleBase" id="RU362126"/>
    </source>
</evidence>
<keyword evidence="10" id="KW-0106">Calcium</keyword>
<evidence type="ECO:0000313" key="15">
    <source>
        <dbReference type="EMBL" id="OQR72966.1"/>
    </source>
</evidence>
<dbReference type="InterPro" id="IPR009033">
    <property type="entry name" value="Calreticulin/calnexin_P_dom_sf"/>
</dbReference>
<dbReference type="InParanoid" id="A0A1V9XHQ6"/>
<evidence type="ECO:0000256" key="7">
    <source>
        <dbReference type="ARBA" id="ARBA00022737"/>
    </source>
</evidence>
<keyword evidence="8 13" id="KW-0256">Endoplasmic reticulum</keyword>
<keyword evidence="9" id="KW-0862">Zinc</keyword>
<comment type="subcellular location">
    <subcellularLocation>
        <location evidence="1">Endoplasmic reticulum lumen</location>
    </subcellularLocation>
</comment>
<feature type="compositionally biased region" description="Acidic residues" evidence="14">
    <location>
        <begin position="371"/>
        <end position="380"/>
    </location>
</feature>
<dbReference type="GO" id="GO:0030246">
    <property type="term" value="F:carbohydrate binding"/>
    <property type="evidence" value="ECO:0007669"/>
    <property type="project" value="UniProtKB-KW"/>
</dbReference>
<evidence type="ECO:0000256" key="1">
    <source>
        <dbReference type="ARBA" id="ARBA00004319"/>
    </source>
</evidence>
<feature type="signal peptide" evidence="13">
    <location>
        <begin position="1"/>
        <end position="21"/>
    </location>
</feature>
<feature type="compositionally biased region" description="Basic and acidic residues" evidence="14">
    <location>
        <begin position="321"/>
        <end position="336"/>
    </location>
</feature>
<dbReference type="GO" id="GO:0006457">
    <property type="term" value="P:protein folding"/>
    <property type="evidence" value="ECO:0007669"/>
    <property type="project" value="InterPro"/>
</dbReference>
<dbReference type="InterPro" id="IPR001580">
    <property type="entry name" value="Calret/calnex"/>
</dbReference>
<evidence type="ECO:0000256" key="9">
    <source>
        <dbReference type="ARBA" id="ARBA00022833"/>
    </source>
</evidence>
<evidence type="ECO:0000256" key="5">
    <source>
        <dbReference type="ARBA" id="ARBA00022729"/>
    </source>
</evidence>